<dbReference type="AlphaFoldDB" id="A0A1D2VRB6"/>
<dbReference type="GeneID" id="30964891"/>
<reference evidence="3" key="1">
    <citation type="submission" date="2016-05" db="EMBL/GenBank/DDBJ databases">
        <title>Comparative genomics of biotechnologically important yeasts.</title>
        <authorList>
            <consortium name="DOE Joint Genome Institute"/>
            <person name="Riley R."/>
            <person name="Haridas S."/>
            <person name="Wolfe K.H."/>
            <person name="Lopes M.R."/>
            <person name="Hittinger C.T."/>
            <person name="Goker M."/>
            <person name="Salamov A."/>
            <person name="Wisecaver J."/>
            <person name="Long T.M."/>
            <person name="Aerts A.L."/>
            <person name="Barry K."/>
            <person name="Choi C."/>
            <person name="Clum A."/>
            <person name="Coughlan A.Y."/>
            <person name="Deshpande S."/>
            <person name="Douglass A.P."/>
            <person name="Hanson S.J."/>
            <person name="Klenk H.-P."/>
            <person name="Labutti K."/>
            <person name="Lapidus A."/>
            <person name="Lindquist E."/>
            <person name="Lipzen A."/>
            <person name="Meier-Kolthoff J.P."/>
            <person name="Ohm R.A."/>
            <person name="Otillar R.P."/>
            <person name="Pangilinan J."/>
            <person name="Peng Y."/>
            <person name="Rokas A."/>
            <person name="Rosa C.A."/>
            <person name="Scheuner C."/>
            <person name="Sibirny A.A."/>
            <person name="Slot J.C."/>
            <person name="Stielow J.B."/>
            <person name="Sun H."/>
            <person name="Kurtzman C.P."/>
            <person name="Blackwell M."/>
            <person name="Grigoriev I.V."/>
            <person name="Jeffries T.W."/>
        </authorList>
    </citation>
    <scope>NUCLEOTIDE SEQUENCE [LARGE SCALE GENOMIC DNA]</scope>
    <source>
        <strain evidence="3">DSM 1968</strain>
    </source>
</reference>
<dbReference type="EMBL" id="KV454475">
    <property type="protein sequence ID" value="ODV64154.1"/>
    <property type="molecule type" value="Genomic_DNA"/>
</dbReference>
<organism evidence="2 3">
    <name type="scientific">Ascoidea rubescens DSM 1968</name>
    <dbReference type="NCBI Taxonomy" id="1344418"/>
    <lineage>
        <taxon>Eukaryota</taxon>
        <taxon>Fungi</taxon>
        <taxon>Dikarya</taxon>
        <taxon>Ascomycota</taxon>
        <taxon>Saccharomycotina</taxon>
        <taxon>Saccharomycetes</taxon>
        <taxon>Ascoideaceae</taxon>
        <taxon>Ascoidea</taxon>
    </lineage>
</organism>
<name>A0A1D2VRB6_9ASCO</name>
<sequence>MNQLPLPLQYINTLLPNNSSPRRVSMSSSFSLSNNNNNNNNNNNISNIINFDPSSHLSFIVQNHQLIILHSNNASNGKKKSLKNLLKSLSNLNYFNYLSSLNLINLNTNLLFDHLEISSNNIVKLFNYQCCSIMVNQISSFTSNNNFINDNIIQVTNLNFPFIYQALINNKTIENINMIAGLQLKINIDNCFVYIPQQNSQYLYQTNFPAYNYVINHGNCPYHYICLIRLNNLTDSFSDQELVQKGFGIILKGKMIQLFTSFNLNNQINSNKNIFLVISLNPSDIMNYEANLFMNRQLAQTNLKPNEALSSVNNNGNGNGNGNNISSPNNFAHPNINSGELKNYLALNPMNLNPNSFCENKSKHLSTTSDPKFDIYVDYLKDYYQKVGPKVTDEHSTIPHPPKNLKKASNNNHLGIFEITH</sequence>
<feature type="region of interest" description="Disordered" evidence="1">
    <location>
        <begin position="392"/>
        <end position="412"/>
    </location>
</feature>
<dbReference type="Proteomes" id="UP000095038">
    <property type="component" value="Unassembled WGS sequence"/>
</dbReference>
<accession>A0A1D2VRB6</accession>
<proteinExistence type="predicted"/>
<dbReference type="InParanoid" id="A0A1D2VRB6"/>
<feature type="region of interest" description="Disordered" evidence="1">
    <location>
        <begin position="312"/>
        <end position="331"/>
    </location>
</feature>
<dbReference type="RefSeq" id="XP_020050461.1">
    <property type="nucleotide sequence ID" value="XM_020191255.1"/>
</dbReference>
<protein>
    <submittedName>
        <fullName evidence="2">Uncharacterized protein</fullName>
    </submittedName>
</protein>
<keyword evidence="3" id="KW-1185">Reference proteome</keyword>
<feature type="compositionally biased region" description="Low complexity" evidence="1">
    <location>
        <begin position="312"/>
        <end position="330"/>
    </location>
</feature>
<evidence type="ECO:0000313" key="2">
    <source>
        <dbReference type="EMBL" id="ODV64154.1"/>
    </source>
</evidence>
<evidence type="ECO:0000256" key="1">
    <source>
        <dbReference type="SAM" id="MobiDB-lite"/>
    </source>
</evidence>
<gene>
    <name evidence="2" type="ORF">ASCRUDRAFT_6024</name>
</gene>
<evidence type="ECO:0000313" key="3">
    <source>
        <dbReference type="Proteomes" id="UP000095038"/>
    </source>
</evidence>